<name>A0ABX8ZCG0_9SPHN</name>
<organism evidence="2 3">
    <name type="scientific">Qipengyuania psychrotolerans</name>
    <dbReference type="NCBI Taxonomy" id="2867238"/>
    <lineage>
        <taxon>Bacteria</taxon>
        <taxon>Pseudomonadati</taxon>
        <taxon>Pseudomonadota</taxon>
        <taxon>Alphaproteobacteria</taxon>
        <taxon>Sphingomonadales</taxon>
        <taxon>Erythrobacteraceae</taxon>
        <taxon>Qipengyuania</taxon>
    </lineage>
</organism>
<protein>
    <submittedName>
        <fullName evidence="2">Uncharacterized protein</fullName>
    </submittedName>
</protein>
<dbReference type="EMBL" id="CP081297">
    <property type="protein sequence ID" value="QZD86681.1"/>
    <property type="molecule type" value="Genomic_DNA"/>
</dbReference>
<feature type="region of interest" description="Disordered" evidence="1">
    <location>
        <begin position="1"/>
        <end position="31"/>
    </location>
</feature>
<evidence type="ECO:0000313" key="2">
    <source>
        <dbReference type="EMBL" id="QZD86681.1"/>
    </source>
</evidence>
<evidence type="ECO:0000256" key="1">
    <source>
        <dbReference type="SAM" id="MobiDB-lite"/>
    </source>
</evidence>
<evidence type="ECO:0000313" key="3">
    <source>
        <dbReference type="Proteomes" id="UP000824280"/>
    </source>
</evidence>
<proteinExistence type="predicted"/>
<sequence length="264" mass="29056">MTDLSNPASGGDDSRPDITMNPGSMLAPANIPTEHQPYAQRILAMDAIDDVPGSAVVPEGVKLSPMKVHSLAPEMRAEVEAQLHALPPEQREAAEHELVAARVREELPSIRLKGGHGEGALPFHREMLNVTRRHEDLRRVRDQYAAYLAEVSGFETTVDPETGEAVPQEVLAIQNPVRRRAYAVHIADVERQMRLLIAPDGGFGLEGKKLVDKALAQSAALLHRRDQEAADLAEVRRRAAHINREKSIEERAQSLARVQRNGAD</sequence>
<keyword evidence="3" id="KW-1185">Reference proteome</keyword>
<accession>A0ABX8ZCG0</accession>
<dbReference type="Proteomes" id="UP000824280">
    <property type="component" value="Chromosome"/>
</dbReference>
<gene>
    <name evidence="2" type="ORF">K3166_10740</name>
</gene>
<dbReference type="RefSeq" id="WP_221422224.1">
    <property type="nucleotide sequence ID" value="NZ_CP081297.1"/>
</dbReference>
<reference evidence="2 3" key="1">
    <citation type="submission" date="2021-08" db="EMBL/GenBank/DDBJ databases">
        <title>Comparative Genomics Analysis of the Genus Qipengyuania Reveals Extensive Genetic Diversity and Metabolic Versatility, Including the Description of Fifteen Novel Species.</title>
        <authorList>
            <person name="Liu Y."/>
        </authorList>
    </citation>
    <scope>NUCLEOTIDE SEQUENCE [LARGE SCALE GENOMIC DNA]</scope>
    <source>
        <strain evidence="2 3">1XM2-8</strain>
    </source>
</reference>